<dbReference type="PANTHER" id="PTHR35710:SF1">
    <property type="entry name" value="OBP3-RESPONSIVE PROTEIN 4 (ORG4)"/>
    <property type="match status" value="1"/>
</dbReference>
<dbReference type="PANTHER" id="PTHR35710">
    <property type="entry name" value="OBP3-RESPONSIVE PROTEIN 4 (ORG4)"/>
    <property type="match status" value="1"/>
</dbReference>
<feature type="transmembrane region" description="Helical" evidence="2">
    <location>
        <begin position="383"/>
        <end position="405"/>
    </location>
</feature>
<accession>A0A5B6W798</accession>
<dbReference type="OrthoDB" id="1852071at2759"/>
<evidence type="ECO:0000256" key="2">
    <source>
        <dbReference type="SAM" id="Phobius"/>
    </source>
</evidence>
<dbReference type="EMBL" id="SMMG02000004">
    <property type="protein sequence ID" value="KAA3477115.1"/>
    <property type="molecule type" value="Genomic_DNA"/>
</dbReference>
<organism evidence="4 5">
    <name type="scientific">Gossypium australe</name>
    <dbReference type="NCBI Taxonomy" id="47621"/>
    <lineage>
        <taxon>Eukaryota</taxon>
        <taxon>Viridiplantae</taxon>
        <taxon>Streptophyta</taxon>
        <taxon>Embryophyta</taxon>
        <taxon>Tracheophyta</taxon>
        <taxon>Spermatophyta</taxon>
        <taxon>Magnoliopsida</taxon>
        <taxon>eudicotyledons</taxon>
        <taxon>Gunneridae</taxon>
        <taxon>Pentapetalae</taxon>
        <taxon>rosids</taxon>
        <taxon>malvids</taxon>
        <taxon>Malvales</taxon>
        <taxon>Malvaceae</taxon>
        <taxon>Malvoideae</taxon>
        <taxon>Gossypium</taxon>
    </lineage>
</organism>
<feature type="region of interest" description="Disordered" evidence="1">
    <location>
        <begin position="1"/>
        <end position="20"/>
    </location>
</feature>
<proteinExistence type="predicted"/>
<keyword evidence="2" id="KW-0472">Membrane</keyword>
<comment type="caution">
    <text evidence="4">The sequence shown here is derived from an EMBL/GenBank/DDBJ whole genome shotgun (WGS) entry which is preliminary data.</text>
</comment>
<feature type="domain" description="DUF7781" evidence="3">
    <location>
        <begin position="73"/>
        <end position="259"/>
    </location>
</feature>
<evidence type="ECO:0000259" key="3">
    <source>
        <dbReference type="Pfam" id="PF25003"/>
    </source>
</evidence>
<feature type="transmembrane region" description="Helical" evidence="2">
    <location>
        <begin position="340"/>
        <end position="362"/>
    </location>
</feature>
<reference evidence="5" key="1">
    <citation type="journal article" date="2019" name="Plant Biotechnol. J.">
        <title>Genome sequencing of the Australian wild diploid species Gossypium australe highlights disease resistance and delayed gland morphogenesis.</title>
        <authorList>
            <person name="Cai Y."/>
            <person name="Cai X."/>
            <person name="Wang Q."/>
            <person name="Wang P."/>
            <person name="Zhang Y."/>
            <person name="Cai C."/>
            <person name="Xu Y."/>
            <person name="Wang K."/>
            <person name="Zhou Z."/>
            <person name="Wang C."/>
            <person name="Geng S."/>
            <person name="Li B."/>
            <person name="Dong Q."/>
            <person name="Hou Y."/>
            <person name="Wang H."/>
            <person name="Ai P."/>
            <person name="Liu Z."/>
            <person name="Yi F."/>
            <person name="Sun M."/>
            <person name="An G."/>
            <person name="Cheng J."/>
            <person name="Zhang Y."/>
            <person name="Shi Q."/>
            <person name="Xie Y."/>
            <person name="Shi X."/>
            <person name="Chang Y."/>
            <person name="Huang F."/>
            <person name="Chen Y."/>
            <person name="Hong S."/>
            <person name="Mi L."/>
            <person name="Sun Q."/>
            <person name="Zhang L."/>
            <person name="Zhou B."/>
            <person name="Peng R."/>
            <person name="Zhang X."/>
            <person name="Liu F."/>
        </authorList>
    </citation>
    <scope>NUCLEOTIDE SEQUENCE [LARGE SCALE GENOMIC DNA]</scope>
    <source>
        <strain evidence="5">cv. PA1801</strain>
    </source>
</reference>
<feature type="transmembrane region" description="Helical" evidence="2">
    <location>
        <begin position="312"/>
        <end position="334"/>
    </location>
</feature>
<keyword evidence="4" id="KW-0449">Lipoprotein</keyword>
<protein>
    <submittedName>
        <fullName evidence="4">Membrane lipoprotein</fullName>
    </submittedName>
</protein>
<keyword evidence="2" id="KW-0812">Transmembrane</keyword>
<evidence type="ECO:0000313" key="4">
    <source>
        <dbReference type="EMBL" id="KAA3477115.1"/>
    </source>
</evidence>
<gene>
    <name evidence="4" type="ORF">EPI10_011029</name>
</gene>
<dbReference type="AlphaFoldDB" id="A0A5B6W798"/>
<name>A0A5B6W798_9ROSI</name>
<dbReference type="Proteomes" id="UP000325315">
    <property type="component" value="Unassembled WGS sequence"/>
</dbReference>
<evidence type="ECO:0000256" key="1">
    <source>
        <dbReference type="SAM" id="MobiDB-lite"/>
    </source>
</evidence>
<dbReference type="InterPro" id="IPR056683">
    <property type="entry name" value="DUF7781"/>
</dbReference>
<sequence>MARKLEVGSKGRKRRMVEAGDRTKGKKMIVSVKEMVKNATTRRGKYTLNSNLSSTEFGGLNMEPPPNGEEPTSWDELYNISLIPSELFLKFRKEIQGFRVGVNLEFFNAPMNDFQTKLVLKPLSPERRWKFAYEPIRQDVRLISKKIPVTKFLNLQVGIGHNFKMNAIGWKWKLTTCFGGDGISRIRNKTTLGLVPGLDFRFGWRADYVLPEVTGQIFQGNCKSMAIRTHLEYSLIALGTDEALFNLNSGRLQASLDRILLLNAPQKLFELDWSIGSGTSLGIDLENGIGLVEPRNTSLAPIILLKMPPTSLGVAFLMVSSISLLSSFLGFYSQLTHFCFITHVSLLITSLIGQVLSVLSLFTRERASLSMLKSPRDIKEAKVLVRLECGILMAMLVMQLMVLAVSCTVHHCWVKEYEGLEAEREATAKKRSRRLARVQEESMANAARIAEIKAKELDEKTKSKYCQWVKTDFEG</sequence>
<dbReference type="Pfam" id="PF25003">
    <property type="entry name" value="DUF7781"/>
    <property type="match status" value="1"/>
</dbReference>
<keyword evidence="2" id="KW-1133">Transmembrane helix</keyword>
<keyword evidence="5" id="KW-1185">Reference proteome</keyword>
<evidence type="ECO:0000313" key="5">
    <source>
        <dbReference type="Proteomes" id="UP000325315"/>
    </source>
</evidence>